<dbReference type="EMBL" id="JBHSNQ010000193">
    <property type="protein sequence ID" value="MFC5543312.1"/>
    <property type="molecule type" value="Genomic_DNA"/>
</dbReference>
<evidence type="ECO:0000313" key="2">
    <source>
        <dbReference type="Proteomes" id="UP001595978"/>
    </source>
</evidence>
<accession>A0ABW0REP9</accession>
<comment type="caution">
    <text evidence="1">The sequence shown here is derived from an EMBL/GenBank/DDBJ whole genome shotgun (WGS) entry which is preliminary data.</text>
</comment>
<dbReference type="InterPro" id="IPR013324">
    <property type="entry name" value="RNA_pol_sigma_r3/r4-like"/>
</dbReference>
<organism evidence="1 2">
    <name type="scientific">Ureibacillus suwonensis</name>
    <dbReference type="NCBI Taxonomy" id="313007"/>
    <lineage>
        <taxon>Bacteria</taxon>
        <taxon>Bacillati</taxon>
        <taxon>Bacillota</taxon>
        <taxon>Bacilli</taxon>
        <taxon>Bacillales</taxon>
        <taxon>Caryophanaceae</taxon>
        <taxon>Ureibacillus</taxon>
    </lineage>
</organism>
<sequence length="136" mass="16066">MAKEYYILIDGEKVPVSEEVYRAFKRPVWAEKKRRQREQENGTTPLSLDAFTKAGLNIPSDQALIDEIVEDKLLLDMLFEALATLTDDERNLIDALYFNEQTIREYARLNNTNHTNVIRRHKRIIEKLRTILKKYL</sequence>
<dbReference type="Gene3D" id="1.20.140.160">
    <property type="match status" value="1"/>
</dbReference>
<keyword evidence="2" id="KW-1185">Reference proteome</keyword>
<dbReference type="SUPFAM" id="SSF88659">
    <property type="entry name" value="Sigma3 and sigma4 domains of RNA polymerase sigma factors"/>
    <property type="match status" value="1"/>
</dbReference>
<protein>
    <recommendedName>
        <fullName evidence="3">Sigma-70 family RNA polymerase sigma factor</fullName>
    </recommendedName>
</protein>
<dbReference type="Proteomes" id="UP001595978">
    <property type="component" value="Unassembled WGS sequence"/>
</dbReference>
<evidence type="ECO:0008006" key="3">
    <source>
        <dbReference type="Google" id="ProtNLM"/>
    </source>
</evidence>
<gene>
    <name evidence="1" type="ORF">ACFPOH_16500</name>
</gene>
<name>A0ABW0REP9_9BACL</name>
<evidence type="ECO:0000313" key="1">
    <source>
        <dbReference type="EMBL" id="MFC5543312.1"/>
    </source>
</evidence>
<reference evidence="2" key="1">
    <citation type="journal article" date="2019" name="Int. J. Syst. Evol. Microbiol.">
        <title>The Global Catalogue of Microorganisms (GCM) 10K type strain sequencing project: providing services to taxonomists for standard genome sequencing and annotation.</title>
        <authorList>
            <consortium name="The Broad Institute Genomics Platform"/>
            <consortium name="The Broad Institute Genome Sequencing Center for Infectious Disease"/>
            <person name="Wu L."/>
            <person name="Ma J."/>
        </authorList>
    </citation>
    <scope>NUCLEOTIDE SEQUENCE [LARGE SCALE GENOMIC DNA]</scope>
    <source>
        <strain evidence="2">CCUG 56331</strain>
    </source>
</reference>
<proteinExistence type="predicted"/>
<dbReference type="RefSeq" id="WP_390310685.1">
    <property type="nucleotide sequence ID" value="NZ_JBHSNQ010000193.1"/>
</dbReference>